<keyword evidence="1" id="KW-1133">Transmembrane helix</keyword>
<dbReference type="GeneID" id="36540562"/>
<keyword evidence="1" id="KW-0812">Transmembrane</keyword>
<dbReference type="Proteomes" id="UP000234254">
    <property type="component" value="Unassembled WGS sequence"/>
</dbReference>
<proteinExistence type="predicted"/>
<keyword evidence="3" id="KW-1185">Reference proteome</keyword>
<sequence>MVPRTYLADTSEGSTRGRLGSDMFPVCYYPVVLCYMILMILRILILCDIRRRMMEYSGGTIFRCAPSFGLGGLLVLFDLYHYIIYCIDSCHPWKKVRKETRKLNKRKKPASEQVDCHGMSEVNTHLLRDPRIWEYRV</sequence>
<dbReference type="VEuPathDB" id="FungiDB:P168DRAFT_20022"/>
<accession>A0A2I1DFI6</accession>
<dbReference type="RefSeq" id="XP_024697214.1">
    <property type="nucleotide sequence ID" value="XM_024833038.1"/>
</dbReference>
<organism evidence="2 3">
    <name type="scientific">Aspergillus campestris (strain IBT 28561)</name>
    <dbReference type="NCBI Taxonomy" id="1392248"/>
    <lineage>
        <taxon>Eukaryota</taxon>
        <taxon>Fungi</taxon>
        <taxon>Dikarya</taxon>
        <taxon>Ascomycota</taxon>
        <taxon>Pezizomycotina</taxon>
        <taxon>Eurotiomycetes</taxon>
        <taxon>Eurotiomycetidae</taxon>
        <taxon>Eurotiales</taxon>
        <taxon>Aspergillaceae</taxon>
        <taxon>Aspergillus</taxon>
        <taxon>Aspergillus subgen. Circumdati</taxon>
    </lineage>
</organism>
<keyword evidence="1" id="KW-0472">Membrane</keyword>
<comment type="caution">
    <text evidence="2">The sequence shown here is derived from an EMBL/GenBank/DDBJ whole genome shotgun (WGS) entry which is preliminary data.</text>
</comment>
<evidence type="ECO:0000313" key="2">
    <source>
        <dbReference type="EMBL" id="PKY08620.1"/>
    </source>
</evidence>
<evidence type="ECO:0000256" key="1">
    <source>
        <dbReference type="SAM" id="Phobius"/>
    </source>
</evidence>
<reference evidence="2" key="1">
    <citation type="submission" date="2016-12" db="EMBL/GenBank/DDBJ databases">
        <title>The genomes of Aspergillus section Nigri reveals drivers in fungal speciation.</title>
        <authorList>
            <consortium name="DOE Joint Genome Institute"/>
            <person name="Vesth T.C."/>
            <person name="Nybo J."/>
            <person name="Theobald S."/>
            <person name="Brandl J."/>
            <person name="Frisvad J.C."/>
            <person name="Nielsen K.F."/>
            <person name="Lyhne E.K."/>
            <person name="Kogle M.E."/>
            <person name="Kuo A."/>
            <person name="Riley R."/>
            <person name="Clum A."/>
            <person name="Nolan M."/>
            <person name="Lipzen A."/>
            <person name="Salamov A."/>
            <person name="Henrissat B."/>
            <person name="Wiebenga A."/>
            <person name="De vries R.P."/>
            <person name="Grigoriev I.V."/>
            <person name="Mortensen U.H."/>
            <person name="Andersen M.R."/>
            <person name="Baker S.E."/>
        </authorList>
    </citation>
    <scope>NUCLEOTIDE SEQUENCE</scope>
    <source>
        <strain evidence="2">IBT 28561</strain>
    </source>
</reference>
<dbReference type="AlphaFoldDB" id="A0A2I1DFI6"/>
<dbReference type="EMBL" id="MSFM01000001">
    <property type="protein sequence ID" value="PKY08620.1"/>
    <property type="molecule type" value="Genomic_DNA"/>
</dbReference>
<name>A0A2I1DFI6_ASPC2</name>
<feature type="transmembrane region" description="Helical" evidence="1">
    <location>
        <begin position="28"/>
        <end position="49"/>
    </location>
</feature>
<gene>
    <name evidence="2" type="ORF">P168DRAFT_20022</name>
</gene>
<protein>
    <submittedName>
        <fullName evidence="2">Uncharacterized protein</fullName>
    </submittedName>
</protein>
<evidence type="ECO:0000313" key="3">
    <source>
        <dbReference type="Proteomes" id="UP000234254"/>
    </source>
</evidence>